<dbReference type="AlphaFoldDB" id="A0A091WRB7"/>
<gene>
    <name evidence="1" type="ORF">N306_13134</name>
</gene>
<reference evidence="1 2" key="1">
    <citation type="submission" date="2014-04" db="EMBL/GenBank/DDBJ databases">
        <title>Genome evolution of avian class.</title>
        <authorList>
            <person name="Zhang G."/>
            <person name="Li C."/>
        </authorList>
    </citation>
    <scope>NUCLEOTIDE SEQUENCE [LARGE SCALE GENOMIC DNA]</scope>
    <source>
        <strain evidence="1">BGI_N306</strain>
    </source>
</reference>
<feature type="non-terminal residue" evidence="1">
    <location>
        <position position="39"/>
    </location>
</feature>
<evidence type="ECO:0000313" key="1">
    <source>
        <dbReference type="EMBL" id="KFR17413.1"/>
    </source>
</evidence>
<dbReference type="PhylomeDB" id="A0A091WRB7"/>
<keyword evidence="2" id="KW-1185">Reference proteome</keyword>
<dbReference type="Proteomes" id="UP000053605">
    <property type="component" value="Unassembled WGS sequence"/>
</dbReference>
<accession>A0A091WRB7</accession>
<protein>
    <submittedName>
        <fullName evidence="1">Uncharacterized protein</fullName>
    </submittedName>
</protein>
<feature type="non-terminal residue" evidence="1">
    <location>
        <position position="1"/>
    </location>
</feature>
<proteinExistence type="predicted"/>
<name>A0A091WRB7_OPIHO</name>
<dbReference type="EMBL" id="KK736137">
    <property type="protein sequence ID" value="KFR17413.1"/>
    <property type="molecule type" value="Genomic_DNA"/>
</dbReference>
<organism evidence="1 2">
    <name type="scientific">Opisthocomus hoazin</name>
    <name type="common">Hoatzin</name>
    <name type="synonym">Phasianus hoazin</name>
    <dbReference type="NCBI Taxonomy" id="30419"/>
    <lineage>
        <taxon>Eukaryota</taxon>
        <taxon>Metazoa</taxon>
        <taxon>Chordata</taxon>
        <taxon>Craniata</taxon>
        <taxon>Vertebrata</taxon>
        <taxon>Euteleostomi</taxon>
        <taxon>Archelosauria</taxon>
        <taxon>Archosauria</taxon>
        <taxon>Dinosauria</taxon>
        <taxon>Saurischia</taxon>
        <taxon>Theropoda</taxon>
        <taxon>Coelurosauria</taxon>
        <taxon>Aves</taxon>
        <taxon>Neognathae</taxon>
        <taxon>Neoaves</taxon>
        <taxon>Opisthocomiformes</taxon>
        <taxon>Opisthocomidae</taxon>
        <taxon>Opisthocomus</taxon>
    </lineage>
</organism>
<evidence type="ECO:0000313" key="2">
    <source>
        <dbReference type="Proteomes" id="UP000053605"/>
    </source>
</evidence>
<sequence>VSVGQLDQFKGLTDLILVEAGPHGLPVIYSPDSLVDLCH</sequence>